<evidence type="ECO:0000313" key="3">
    <source>
        <dbReference type="Proteomes" id="UP000214880"/>
    </source>
</evidence>
<reference evidence="2 3" key="1">
    <citation type="submission" date="2016-10" db="EMBL/GenBank/DDBJ databases">
        <authorList>
            <person name="de Groot N.N."/>
        </authorList>
    </citation>
    <scope>NUCLEOTIDE SEQUENCE [LARGE SCALE GENOMIC DNA]</scope>
    <source>
        <strain evidence="2 3">DSM 1736</strain>
    </source>
</reference>
<dbReference type="Proteomes" id="UP000214880">
    <property type="component" value="Unassembled WGS sequence"/>
</dbReference>
<dbReference type="EMBL" id="FNHB01000001">
    <property type="protein sequence ID" value="SDL87109.1"/>
    <property type="molecule type" value="Genomic_DNA"/>
</dbReference>
<keyword evidence="1" id="KW-0472">Membrane</keyword>
<name>A0A1G9NL48_9FIRM</name>
<keyword evidence="1" id="KW-0812">Transmembrane</keyword>
<accession>A0A1G9NL48</accession>
<keyword evidence="3" id="KW-1185">Reference proteome</keyword>
<feature type="transmembrane region" description="Helical" evidence="1">
    <location>
        <begin position="51"/>
        <end position="80"/>
    </location>
</feature>
<protein>
    <submittedName>
        <fullName evidence="2">Uncharacterized protein</fullName>
    </submittedName>
</protein>
<sequence length="81" mass="8782">MSGKQEIESAILNIAKVFGDDTAQCLPVGEGERPYNFAMKSRMPKGAADKAAIICAGLNFILTCAFNLTFCSFLNTIYLVK</sequence>
<organism evidence="2 3">
    <name type="scientific">Dendrosporobacter quercicolus</name>
    <dbReference type="NCBI Taxonomy" id="146817"/>
    <lineage>
        <taxon>Bacteria</taxon>
        <taxon>Bacillati</taxon>
        <taxon>Bacillota</taxon>
        <taxon>Negativicutes</taxon>
        <taxon>Selenomonadales</taxon>
        <taxon>Sporomusaceae</taxon>
        <taxon>Dendrosporobacter</taxon>
    </lineage>
</organism>
<dbReference type="STRING" id="146817.SAMN04488502_1011048"/>
<proteinExistence type="predicted"/>
<keyword evidence="1" id="KW-1133">Transmembrane helix</keyword>
<evidence type="ECO:0000256" key="1">
    <source>
        <dbReference type="SAM" id="Phobius"/>
    </source>
</evidence>
<evidence type="ECO:0000313" key="2">
    <source>
        <dbReference type="EMBL" id="SDL87109.1"/>
    </source>
</evidence>
<gene>
    <name evidence="2" type="ORF">SAMN04488502_1011048</name>
</gene>
<dbReference type="AlphaFoldDB" id="A0A1G9NL48"/>